<dbReference type="Proteomes" id="UP000824469">
    <property type="component" value="Unassembled WGS sequence"/>
</dbReference>
<feature type="transmembrane region" description="Helical" evidence="1">
    <location>
        <begin position="41"/>
        <end position="64"/>
    </location>
</feature>
<keyword evidence="1" id="KW-0812">Transmembrane</keyword>
<dbReference type="AlphaFoldDB" id="A0AA38FKS0"/>
<evidence type="ECO:0000313" key="2">
    <source>
        <dbReference type="EMBL" id="KAH9305458.1"/>
    </source>
</evidence>
<keyword evidence="3" id="KW-1185">Reference proteome</keyword>
<feature type="non-terminal residue" evidence="2">
    <location>
        <position position="91"/>
    </location>
</feature>
<gene>
    <name evidence="2" type="ORF">KI387_009862</name>
</gene>
<feature type="transmembrane region" description="Helical" evidence="1">
    <location>
        <begin position="12"/>
        <end position="35"/>
    </location>
</feature>
<dbReference type="OMA" id="SCTDWEQ"/>
<keyword evidence="1" id="KW-1133">Transmembrane helix</keyword>
<evidence type="ECO:0000313" key="3">
    <source>
        <dbReference type="Proteomes" id="UP000824469"/>
    </source>
</evidence>
<keyword evidence="1" id="KW-0472">Membrane</keyword>
<protein>
    <recommendedName>
        <fullName evidence="4">Protein DETOXIFICATION</fullName>
    </recommendedName>
</protein>
<accession>A0AA38FKS0</accession>
<dbReference type="EMBL" id="JAHRHJ020000008">
    <property type="protein sequence ID" value="KAH9305458.1"/>
    <property type="molecule type" value="Genomic_DNA"/>
</dbReference>
<comment type="caution">
    <text evidence="2">The sequence shown here is derived from an EMBL/GenBank/DDBJ whole genome shotgun (WGS) entry which is preliminary data.</text>
</comment>
<evidence type="ECO:0008006" key="4">
    <source>
        <dbReference type="Google" id="ProtNLM"/>
    </source>
</evidence>
<proteinExistence type="predicted"/>
<evidence type="ECO:0000256" key="1">
    <source>
        <dbReference type="SAM" id="Phobius"/>
    </source>
</evidence>
<reference evidence="2 3" key="1">
    <citation type="journal article" date="2021" name="Nat. Plants">
        <title>The Taxus genome provides insights into paclitaxel biosynthesis.</title>
        <authorList>
            <person name="Xiong X."/>
            <person name="Gou J."/>
            <person name="Liao Q."/>
            <person name="Li Y."/>
            <person name="Zhou Q."/>
            <person name="Bi G."/>
            <person name="Li C."/>
            <person name="Du R."/>
            <person name="Wang X."/>
            <person name="Sun T."/>
            <person name="Guo L."/>
            <person name="Liang H."/>
            <person name="Lu P."/>
            <person name="Wu Y."/>
            <person name="Zhang Z."/>
            <person name="Ro D.K."/>
            <person name="Shang Y."/>
            <person name="Huang S."/>
            <person name="Yan J."/>
        </authorList>
    </citation>
    <scope>NUCLEOTIDE SEQUENCE [LARGE SCALE GENOMIC DNA]</scope>
    <source>
        <strain evidence="2">Ta-2019</strain>
    </source>
</reference>
<name>A0AA38FKS0_TAXCH</name>
<feature type="non-terminal residue" evidence="2">
    <location>
        <position position="1"/>
    </location>
</feature>
<sequence>GLLEDVDGKKLGAYVNLGAYYMVGVPAAVLLAFVLHGGGRGLWLGIISGLSVQTILLTIITSCTDWEQQARKARERVCTSALPRVTDDIIK</sequence>
<organism evidence="2 3">
    <name type="scientific">Taxus chinensis</name>
    <name type="common">Chinese yew</name>
    <name type="synonym">Taxus wallichiana var. chinensis</name>
    <dbReference type="NCBI Taxonomy" id="29808"/>
    <lineage>
        <taxon>Eukaryota</taxon>
        <taxon>Viridiplantae</taxon>
        <taxon>Streptophyta</taxon>
        <taxon>Embryophyta</taxon>
        <taxon>Tracheophyta</taxon>
        <taxon>Spermatophyta</taxon>
        <taxon>Pinopsida</taxon>
        <taxon>Pinidae</taxon>
        <taxon>Conifers II</taxon>
        <taxon>Cupressales</taxon>
        <taxon>Taxaceae</taxon>
        <taxon>Taxus</taxon>
    </lineage>
</organism>
<dbReference type="PANTHER" id="PTHR11206">
    <property type="entry name" value="MULTIDRUG RESISTANCE PROTEIN"/>
    <property type="match status" value="1"/>
</dbReference>